<accession>A0AC58H4T1</accession>
<gene>
    <name evidence="2" type="primary">LOC137487396</name>
</gene>
<dbReference type="RefSeq" id="XP_073776983.1">
    <property type="nucleotide sequence ID" value="XM_073920882.1"/>
</dbReference>
<name>A0AC58H4T1_DANRE</name>
<organism evidence="1 2">
    <name type="scientific">Danio rerio</name>
    <name type="common">Zebrafish</name>
    <name type="synonym">Brachydanio rerio</name>
    <dbReference type="NCBI Taxonomy" id="7955"/>
    <lineage>
        <taxon>Eukaryota</taxon>
        <taxon>Metazoa</taxon>
        <taxon>Chordata</taxon>
        <taxon>Craniata</taxon>
        <taxon>Vertebrata</taxon>
        <taxon>Euteleostomi</taxon>
        <taxon>Actinopterygii</taxon>
        <taxon>Neopterygii</taxon>
        <taxon>Teleostei</taxon>
        <taxon>Ostariophysi</taxon>
        <taxon>Cypriniformes</taxon>
        <taxon>Danionidae</taxon>
        <taxon>Danioninae</taxon>
        <taxon>Danio</taxon>
    </lineage>
</organism>
<evidence type="ECO:0000313" key="1">
    <source>
        <dbReference type="Proteomes" id="UP000000437"/>
    </source>
</evidence>
<keyword evidence="1" id="KW-1185">Reference proteome</keyword>
<evidence type="ECO:0000313" key="2">
    <source>
        <dbReference type="RefSeq" id="XP_073776983.1"/>
    </source>
</evidence>
<protein>
    <submittedName>
        <fullName evidence="2">Uncharacterized protein</fullName>
    </submittedName>
</protein>
<proteinExistence type="predicted"/>
<dbReference type="Proteomes" id="UP000000437">
    <property type="component" value="Chromosome 13"/>
</dbReference>
<reference evidence="2" key="1">
    <citation type="submission" date="2025-08" db="UniProtKB">
        <authorList>
            <consortium name="RefSeq"/>
        </authorList>
    </citation>
    <scope>IDENTIFICATION</scope>
    <source>
        <strain evidence="2">Tuebingen</strain>
        <tissue evidence="2">Fibroblasts and whole tissue</tissue>
    </source>
</reference>
<sequence length="223" mass="24158">MEALELKLEAVESQICTLEVRRTRLWEQQTLLVVPNAKATSSSKVSGRYNHITPSTSTPVSLSRSSAPGTRLGQASFTSTPGCHCAWVQPRKVLARSRGKTSPPPVFEISTENRFSPLRETDPNVAIVGDLIVGHVRAASSKGNKVRTFCFPGARVENISTQITTILGAAESPGAIVLHVGTNDTGLQQSEILKKDFRSLIETVRRTLPATQIIVSGPLPTYR</sequence>